<dbReference type="InterPro" id="IPR008280">
    <property type="entry name" value="Tub_FtsZ_C"/>
</dbReference>
<name>A0A812LRC1_9DINO</name>
<dbReference type="GO" id="GO:0005525">
    <property type="term" value="F:GTP binding"/>
    <property type="evidence" value="ECO:0007669"/>
    <property type="project" value="UniProtKB-KW"/>
</dbReference>
<feature type="signal peptide" evidence="3">
    <location>
        <begin position="1"/>
        <end position="17"/>
    </location>
</feature>
<protein>
    <submittedName>
        <fullName evidence="4">Uncharacterized protein</fullName>
    </submittedName>
</protein>
<evidence type="ECO:0000313" key="4">
    <source>
        <dbReference type="EMBL" id="CAE7251825.1"/>
    </source>
</evidence>
<feature type="chain" id="PRO_5032488876" evidence="3">
    <location>
        <begin position="18"/>
        <end position="208"/>
    </location>
</feature>
<comment type="caution">
    <text evidence="4">The sequence shown here is derived from an EMBL/GenBank/DDBJ whole genome shotgun (WGS) entry which is preliminary data.</text>
</comment>
<dbReference type="Proteomes" id="UP000601435">
    <property type="component" value="Unassembled WGS sequence"/>
</dbReference>
<dbReference type="Gene3D" id="3.40.50.1440">
    <property type="entry name" value="Tubulin/FtsZ, GTPase domain"/>
    <property type="match status" value="1"/>
</dbReference>
<evidence type="ECO:0000313" key="5">
    <source>
        <dbReference type="Proteomes" id="UP000601435"/>
    </source>
</evidence>
<sequence length="208" mass="22082">MLLKLPSLRLGLTLVDSLDLVVFYDVNGLRQRARAKWNGLGLQNPDDAACRGLVSRLLSNVTGPQRFGGLVPSAHGSRLAGIPSLATNLAPFPVIKFLLPALGGLSPGEDLLPDTGQPLNYAATSCALRSGALCTAQRRPSQSTVLTRGLFCRGMASPLTATSAIKKFLVEPDVRTTSWCAAGFLVSNFQDPASADKPEVALQRGWQI</sequence>
<reference evidence="4" key="1">
    <citation type="submission" date="2021-02" db="EMBL/GenBank/DDBJ databases">
        <authorList>
            <person name="Dougan E. K."/>
            <person name="Rhodes N."/>
            <person name="Thang M."/>
            <person name="Chan C."/>
        </authorList>
    </citation>
    <scope>NUCLEOTIDE SEQUENCE</scope>
</reference>
<gene>
    <name evidence="4" type="ORF">SNEC2469_LOCUS5262</name>
</gene>
<evidence type="ECO:0000256" key="2">
    <source>
        <dbReference type="ARBA" id="ARBA00023134"/>
    </source>
</evidence>
<proteinExistence type="predicted"/>
<keyword evidence="2" id="KW-0342">GTP-binding</keyword>
<evidence type="ECO:0000256" key="1">
    <source>
        <dbReference type="ARBA" id="ARBA00022741"/>
    </source>
</evidence>
<keyword evidence="1" id="KW-0547">Nucleotide-binding</keyword>
<dbReference type="OrthoDB" id="423518at2759"/>
<dbReference type="SUPFAM" id="SSF55307">
    <property type="entry name" value="Tubulin C-terminal domain-like"/>
    <property type="match status" value="1"/>
</dbReference>
<keyword evidence="3" id="KW-0732">Signal</keyword>
<feature type="non-terminal residue" evidence="4">
    <location>
        <position position="208"/>
    </location>
</feature>
<dbReference type="AlphaFoldDB" id="A0A812LRC1"/>
<keyword evidence="5" id="KW-1185">Reference proteome</keyword>
<evidence type="ECO:0000256" key="3">
    <source>
        <dbReference type="SAM" id="SignalP"/>
    </source>
</evidence>
<dbReference type="EMBL" id="CAJNJA010009909">
    <property type="protein sequence ID" value="CAE7251825.1"/>
    <property type="molecule type" value="Genomic_DNA"/>
</dbReference>
<organism evidence="4 5">
    <name type="scientific">Symbiodinium necroappetens</name>
    <dbReference type="NCBI Taxonomy" id="1628268"/>
    <lineage>
        <taxon>Eukaryota</taxon>
        <taxon>Sar</taxon>
        <taxon>Alveolata</taxon>
        <taxon>Dinophyceae</taxon>
        <taxon>Suessiales</taxon>
        <taxon>Symbiodiniaceae</taxon>
        <taxon>Symbiodinium</taxon>
    </lineage>
</organism>
<accession>A0A812LRC1</accession>
<dbReference type="InterPro" id="IPR036525">
    <property type="entry name" value="Tubulin/FtsZ_GTPase_sf"/>
</dbReference>